<dbReference type="Proteomes" id="UP000676917">
    <property type="component" value="Unassembled WGS sequence"/>
</dbReference>
<feature type="region of interest" description="Disordered" evidence="2">
    <location>
        <begin position="106"/>
        <end position="157"/>
    </location>
</feature>
<evidence type="ECO:0000313" key="5">
    <source>
        <dbReference type="Proteomes" id="UP000676917"/>
    </source>
</evidence>
<feature type="compositionally biased region" description="Polar residues" evidence="2">
    <location>
        <begin position="143"/>
        <end position="157"/>
    </location>
</feature>
<dbReference type="CDD" id="cd02696">
    <property type="entry name" value="MurNAc-LAA"/>
    <property type="match status" value="1"/>
</dbReference>
<dbReference type="Gene3D" id="2.30.30.40">
    <property type="entry name" value="SH3 Domains"/>
    <property type="match status" value="1"/>
</dbReference>
<dbReference type="PANTHER" id="PTHR30404:SF0">
    <property type="entry name" value="N-ACETYLMURAMOYL-L-ALANINE AMIDASE AMIC"/>
    <property type="match status" value="1"/>
</dbReference>
<comment type="caution">
    <text evidence="4">The sequence shown here is derived from an EMBL/GenBank/DDBJ whole genome shotgun (WGS) entry which is preliminary data.</text>
</comment>
<dbReference type="SMART" id="SM00646">
    <property type="entry name" value="Ami_3"/>
    <property type="match status" value="1"/>
</dbReference>
<sequence length="367" mass="41492">MRKILLMFLLIGTVFALFFVTPNKSVHAEANGHEDHQLFEVKTKFLTMRTAPDEGAEIVGHLVVGNKLRTFEEFNGWVKTFYAGQPVWVMKEHISLIEEQVHVEEIEPEFDEEQAATKEVEDKKSTAESHQKSNSFDKKEVSENAQENFTNPFSIKQENNEYADIPTGYLEAKEMKISENTIMITKQELEGVEILLDPGHGGKDSGATKDKIFEKNLALSTAKKVAEKLSQAGASVHYTRENDTFISLENRVRKSNSHQTDAFISLHFDYFNDPEANGVSTYFYNHGTSKALANEIHSALMDGIPMADRGVRTADYYVLVNNLKPSVLLELGFMTSPTDFEKIQTEEYQDKVAKAITDGLVNYFNQN</sequence>
<accession>A0A919X8M1</accession>
<dbReference type="GO" id="GO:0008745">
    <property type="term" value="F:N-acetylmuramoyl-L-alanine amidase activity"/>
    <property type="evidence" value="ECO:0007669"/>
    <property type="project" value="InterPro"/>
</dbReference>
<keyword evidence="5" id="KW-1185">Reference proteome</keyword>
<evidence type="ECO:0000259" key="3">
    <source>
        <dbReference type="SMART" id="SM00646"/>
    </source>
</evidence>
<dbReference type="AlphaFoldDB" id="A0A919X8M1"/>
<evidence type="ECO:0000256" key="1">
    <source>
        <dbReference type="ARBA" id="ARBA00022801"/>
    </source>
</evidence>
<dbReference type="InterPro" id="IPR002508">
    <property type="entry name" value="MurNAc-LAA_cat"/>
</dbReference>
<feature type="compositionally biased region" description="Basic and acidic residues" evidence="2">
    <location>
        <begin position="115"/>
        <end position="142"/>
    </location>
</feature>
<dbReference type="RefSeq" id="WP_212920525.1">
    <property type="nucleotide sequence ID" value="NZ_BORP01000002.1"/>
</dbReference>
<dbReference type="Gene3D" id="3.40.630.40">
    <property type="entry name" value="Zn-dependent exopeptidases"/>
    <property type="match status" value="1"/>
</dbReference>
<gene>
    <name evidence="4" type="ORF">J43TS3_16550</name>
</gene>
<dbReference type="Pfam" id="PF01520">
    <property type="entry name" value="Amidase_3"/>
    <property type="match status" value="1"/>
</dbReference>
<proteinExistence type="predicted"/>
<dbReference type="InterPro" id="IPR050695">
    <property type="entry name" value="N-acetylmuramoyl_amidase_3"/>
</dbReference>
<protein>
    <recommendedName>
        <fullName evidence="3">MurNAc-LAA domain-containing protein</fullName>
    </recommendedName>
</protein>
<evidence type="ECO:0000313" key="4">
    <source>
        <dbReference type="EMBL" id="GIO27044.1"/>
    </source>
</evidence>
<dbReference type="PANTHER" id="PTHR30404">
    <property type="entry name" value="N-ACETYLMURAMOYL-L-ALANINE AMIDASE"/>
    <property type="match status" value="1"/>
</dbReference>
<name>A0A919X8M1_9BACI</name>
<reference evidence="4" key="1">
    <citation type="submission" date="2021-03" db="EMBL/GenBank/DDBJ databases">
        <title>Antimicrobial resistance genes in bacteria isolated from Japanese honey, and their potential for conferring macrolide and lincosamide resistance in the American foulbrood pathogen Paenibacillus larvae.</title>
        <authorList>
            <person name="Okamoto M."/>
            <person name="Kumagai M."/>
            <person name="Kanamori H."/>
            <person name="Takamatsu D."/>
        </authorList>
    </citation>
    <scope>NUCLEOTIDE SEQUENCE</scope>
    <source>
        <strain evidence="4">J43TS3</strain>
    </source>
</reference>
<evidence type="ECO:0000256" key="2">
    <source>
        <dbReference type="SAM" id="MobiDB-lite"/>
    </source>
</evidence>
<dbReference type="GO" id="GO:0009253">
    <property type="term" value="P:peptidoglycan catabolic process"/>
    <property type="evidence" value="ECO:0007669"/>
    <property type="project" value="InterPro"/>
</dbReference>
<feature type="domain" description="MurNAc-LAA" evidence="3">
    <location>
        <begin position="252"/>
        <end position="361"/>
    </location>
</feature>
<dbReference type="GO" id="GO:0030288">
    <property type="term" value="C:outer membrane-bounded periplasmic space"/>
    <property type="evidence" value="ECO:0007669"/>
    <property type="project" value="TreeGrafter"/>
</dbReference>
<keyword evidence="1" id="KW-0378">Hydrolase</keyword>
<dbReference type="EMBL" id="BORP01000002">
    <property type="protein sequence ID" value="GIO27044.1"/>
    <property type="molecule type" value="Genomic_DNA"/>
</dbReference>
<dbReference type="SUPFAM" id="SSF53187">
    <property type="entry name" value="Zn-dependent exopeptidases"/>
    <property type="match status" value="1"/>
</dbReference>
<organism evidence="4 5">
    <name type="scientific">Ornithinibacillus bavariensis</name>
    <dbReference type="NCBI Taxonomy" id="545502"/>
    <lineage>
        <taxon>Bacteria</taxon>
        <taxon>Bacillati</taxon>
        <taxon>Bacillota</taxon>
        <taxon>Bacilli</taxon>
        <taxon>Bacillales</taxon>
        <taxon>Bacillaceae</taxon>
        <taxon>Ornithinibacillus</taxon>
    </lineage>
</organism>